<comment type="caution">
    <text evidence="2">The sequence shown here is derived from an EMBL/GenBank/DDBJ whole genome shotgun (WGS) entry which is preliminary data.</text>
</comment>
<dbReference type="AlphaFoldDB" id="A0A162BBR4"/>
<name>A0A162BBR4_9GAMM</name>
<feature type="transmembrane region" description="Helical" evidence="1">
    <location>
        <begin position="168"/>
        <end position="193"/>
    </location>
</feature>
<dbReference type="Proteomes" id="UP000076661">
    <property type="component" value="Unassembled WGS sequence"/>
</dbReference>
<evidence type="ECO:0008006" key="4">
    <source>
        <dbReference type="Google" id="ProtNLM"/>
    </source>
</evidence>
<feature type="transmembrane region" description="Helical" evidence="1">
    <location>
        <begin position="141"/>
        <end position="162"/>
    </location>
</feature>
<feature type="transmembrane region" description="Helical" evidence="1">
    <location>
        <begin position="205"/>
        <end position="228"/>
    </location>
</feature>
<sequence>MRLYKSLLSRISILVWGICAVQTMLILSGVWPFSVESRLYHHGLEALTTAAIVVIAGAIWATFQNQTAHKEMIFSAKLLTYGVLFCAFGDIVNFNLLQHTYRYDPLIKHDYLIDSIYVFSVGYGLILWSGFSFLKQLSVSNLEVIGVVSAVSVVTLFSYLQMRLPGTGAYVSILAGFYALLVAQCTSVALLLLIKATKIKLTKRYYLPVIGLLLATLADALIGQFWLFGNQGQGYFPLIRTINWFVYISSSLLIIQLPWVYHLFITAQQRAECMQTETLTSD</sequence>
<feature type="transmembrane region" description="Helical" evidence="1">
    <location>
        <begin position="39"/>
        <end position="63"/>
    </location>
</feature>
<keyword evidence="1" id="KW-0812">Transmembrane</keyword>
<reference evidence="2 3" key="1">
    <citation type="submission" date="2013-07" db="EMBL/GenBank/DDBJ databases">
        <title>Comparative Genomic and Metabolomic Analysis of Twelve Strains of Pseudoalteromonas luteoviolacea.</title>
        <authorList>
            <person name="Vynne N.G."/>
            <person name="Mansson M."/>
            <person name="Gram L."/>
        </authorList>
    </citation>
    <scope>NUCLEOTIDE SEQUENCE [LARGE SCALE GENOMIC DNA]</scope>
    <source>
        <strain evidence="2 3">S4060-1</strain>
    </source>
</reference>
<evidence type="ECO:0000313" key="3">
    <source>
        <dbReference type="Proteomes" id="UP000076661"/>
    </source>
</evidence>
<feature type="transmembrane region" description="Helical" evidence="1">
    <location>
        <begin position="75"/>
        <end position="96"/>
    </location>
</feature>
<evidence type="ECO:0000256" key="1">
    <source>
        <dbReference type="SAM" id="Phobius"/>
    </source>
</evidence>
<proteinExistence type="predicted"/>
<dbReference type="PATRIC" id="fig|1365257.3.peg.373"/>
<evidence type="ECO:0000313" key="2">
    <source>
        <dbReference type="EMBL" id="KZN69815.1"/>
    </source>
</evidence>
<keyword evidence="1" id="KW-1133">Transmembrane helix</keyword>
<accession>A0A162BBR4</accession>
<keyword evidence="1" id="KW-0472">Membrane</keyword>
<feature type="transmembrane region" description="Helical" evidence="1">
    <location>
        <begin position="244"/>
        <end position="264"/>
    </location>
</feature>
<organism evidence="2 3">
    <name type="scientific">Pseudoalteromonas luteoviolacea S4060-1</name>
    <dbReference type="NCBI Taxonomy" id="1365257"/>
    <lineage>
        <taxon>Bacteria</taxon>
        <taxon>Pseudomonadati</taxon>
        <taxon>Pseudomonadota</taxon>
        <taxon>Gammaproteobacteria</taxon>
        <taxon>Alteromonadales</taxon>
        <taxon>Pseudoalteromonadaceae</taxon>
        <taxon>Pseudoalteromonas</taxon>
    </lineage>
</organism>
<feature type="transmembrane region" description="Helical" evidence="1">
    <location>
        <begin position="12"/>
        <end position="33"/>
    </location>
</feature>
<protein>
    <recommendedName>
        <fullName evidence="4">Membrane-associated sensor domain-containing protein</fullName>
    </recommendedName>
</protein>
<gene>
    <name evidence="2" type="ORF">N478_09975</name>
</gene>
<dbReference type="EMBL" id="AUXX01000003">
    <property type="protein sequence ID" value="KZN69815.1"/>
    <property type="molecule type" value="Genomic_DNA"/>
</dbReference>
<feature type="transmembrane region" description="Helical" evidence="1">
    <location>
        <begin position="116"/>
        <end position="134"/>
    </location>
</feature>